<evidence type="ECO:0000256" key="4">
    <source>
        <dbReference type="ARBA" id="ARBA00022989"/>
    </source>
</evidence>
<dbReference type="OMA" id="TMGTEPV"/>
<keyword evidence="5 6" id="KW-0472">Membrane</keyword>
<name>A0A0E9NBP4_SAICN</name>
<dbReference type="GO" id="GO:0000139">
    <property type="term" value="C:Golgi membrane"/>
    <property type="evidence" value="ECO:0007669"/>
    <property type="project" value="TreeGrafter"/>
</dbReference>
<dbReference type="Proteomes" id="UP000033140">
    <property type="component" value="Unassembled WGS sequence"/>
</dbReference>
<evidence type="ECO:0000256" key="6">
    <source>
        <dbReference type="SAM" id="Phobius"/>
    </source>
</evidence>
<evidence type="ECO:0008006" key="9">
    <source>
        <dbReference type="Google" id="ProtNLM"/>
    </source>
</evidence>
<dbReference type="GO" id="GO:0006888">
    <property type="term" value="P:endoplasmic reticulum to Golgi vesicle-mediated transport"/>
    <property type="evidence" value="ECO:0007669"/>
    <property type="project" value="InterPro"/>
</dbReference>
<keyword evidence="3 6" id="KW-0812">Transmembrane</keyword>
<proteinExistence type="inferred from homology"/>
<evidence type="ECO:0000256" key="2">
    <source>
        <dbReference type="ARBA" id="ARBA00008096"/>
    </source>
</evidence>
<comment type="caution">
    <text evidence="7">The sequence shown here is derived from an EMBL/GenBank/DDBJ whole genome shotgun (WGS) entry which is preliminary data.</text>
</comment>
<reference evidence="7 8" key="2">
    <citation type="journal article" date="2014" name="J. Gen. Appl. Microbiol.">
        <title>The early diverging ascomycetous budding yeast Saitoella complicata has three histone deacetylases belonging to the Clr6, Hos2, and Rpd3 lineages.</title>
        <authorList>
            <person name="Nishida H."/>
            <person name="Matsumoto T."/>
            <person name="Kondo S."/>
            <person name="Hamamoto M."/>
            <person name="Yoshikawa H."/>
        </authorList>
    </citation>
    <scope>NUCLEOTIDE SEQUENCE [LARGE SCALE GENOMIC DNA]</scope>
    <source>
        <strain evidence="7 8">NRRL Y-17804</strain>
    </source>
</reference>
<feature type="transmembrane region" description="Helical" evidence="6">
    <location>
        <begin position="145"/>
        <end position="164"/>
    </location>
</feature>
<feature type="transmembrane region" description="Helical" evidence="6">
    <location>
        <begin position="6"/>
        <end position="29"/>
    </location>
</feature>
<dbReference type="InterPro" id="IPR007277">
    <property type="entry name" value="Svp26/Tex261"/>
</dbReference>
<dbReference type="OrthoDB" id="28257at2759"/>
<dbReference type="GO" id="GO:0030134">
    <property type="term" value="C:COPII-coated ER to Golgi transport vesicle"/>
    <property type="evidence" value="ECO:0007669"/>
    <property type="project" value="TreeGrafter"/>
</dbReference>
<protein>
    <recommendedName>
        <fullName evidence="9">Protein SVP26</fullName>
    </recommendedName>
</protein>
<evidence type="ECO:0000256" key="3">
    <source>
        <dbReference type="ARBA" id="ARBA00022692"/>
    </source>
</evidence>
<accession>A0A0E9NBP4</accession>
<feature type="transmembrane region" description="Helical" evidence="6">
    <location>
        <begin position="68"/>
        <end position="90"/>
    </location>
</feature>
<dbReference type="AlphaFoldDB" id="A0A0E9NBP4"/>
<evidence type="ECO:0000256" key="1">
    <source>
        <dbReference type="ARBA" id="ARBA00004141"/>
    </source>
</evidence>
<dbReference type="PANTHER" id="PTHR13144">
    <property type="entry name" value="TEX261 PROTEIN"/>
    <property type="match status" value="1"/>
</dbReference>
<keyword evidence="8" id="KW-1185">Reference proteome</keyword>
<comment type="subcellular location">
    <subcellularLocation>
        <location evidence="1">Membrane</location>
        <topology evidence="1">Multi-pass membrane protein</topology>
    </subcellularLocation>
</comment>
<sequence>MWILTPISYLGGVLGFIFLTLSVASGLYYMSEFVEEHSQFSKRIIRRIIYAILATHVLLLLLDGFPFFLTIVGIVCHVVYLTNLASFPYINLSSPQFIASGVLVFLDHFLWFRHFSTSQSIPNLSPGSRFSSSNPLPSAPSFAEIASFFGLCVWLVPVTLFVSLSAGEMVLPTIGADGVRGTEMRNEKRTGLVKTLYRKVGEGLAQVMETFGWGREGELPRSGRFV</sequence>
<dbReference type="RefSeq" id="XP_019026400.1">
    <property type="nucleotide sequence ID" value="XM_019169152.1"/>
</dbReference>
<dbReference type="EMBL" id="BACD03000007">
    <property type="protein sequence ID" value="GAO47121.1"/>
    <property type="molecule type" value="Genomic_DNA"/>
</dbReference>
<evidence type="ECO:0000256" key="5">
    <source>
        <dbReference type="ARBA" id="ARBA00023136"/>
    </source>
</evidence>
<dbReference type="GO" id="GO:0097020">
    <property type="term" value="F:COPII receptor activity"/>
    <property type="evidence" value="ECO:0007669"/>
    <property type="project" value="InterPro"/>
</dbReference>
<reference evidence="7 8" key="1">
    <citation type="journal article" date="2011" name="J. Gen. Appl. Microbiol.">
        <title>Draft genome sequencing of the enigmatic yeast Saitoella complicata.</title>
        <authorList>
            <person name="Nishida H."/>
            <person name="Hamamoto M."/>
            <person name="Sugiyama J."/>
        </authorList>
    </citation>
    <scope>NUCLEOTIDE SEQUENCE [LARGE SCALE GENOMIC DNA]</scope>
    <source>
        <strain evidence="7 8">NRRL Y-17804</strain>
    </source>
</reference>
<dbReference type="PANTHER" id="PTHR13144:SF0">
    <property type="entry name" value="PROTEIN TEX261"/>
    <property type="match status" value="1"/>
</dbReference>
<reference evidence="7 8" key="3">
    <citation type="journal article" date="2015" name="Genome Announc.">
        <title>Draft Genome Sequence of the Archiascomycetous Yeast Saitoella complicata.</title>
        <authorList>
            <person name="Yamauchi K."/>
            <person name="Kondo S."/>
            <person name="Hamamoto M."/>
            <person name="Takahashi Y."/>
            <person name="Ogura Y."/>
            <person name="Hayashi T."/>
            <person name="Nishida H."/>
        </authorList>
    </citation>
    <scope>NUCLEOTIDE SEQUENCE [LARGE SCALE GENOMIC DNA]</scope>
    <source>
        <strain evidence="7 8">NRRL Y-17804</strain>
    </source>
</reference>
<organism evidence="7 8">
    <name type="scientific">Saitoella complicata (strain BCRC 22490 / CBS 7301 / JCM 7358 / NBRC 10748 / NRRL Y-17804)</name>
    <dbReference type="NCBI Taxonomy" id="698492"/>
    <lineage>
        <taxon>Eukaryota</taxon>
        <taxon>Fungi</taxon>
        <taxon>Dikarya</taxon>
        <taxon>Ascomycota</taxon>
        <taxon>Taphrinomycotina</taxon>
        <taxon>Taphrinomycotina incertae sedis</taxon>
        <taxon>Saitoella</taxon>
    </lineage>
</organism>
<gene>
    <name evidence="7" type="ORF">G7K_1332-t1</name>
</gene>
<evidence type="ECO:0000313" key="8">
    <source>
        <dbReference type="Proteomes" id="UP000033140"/>
    </source>
</evidence>
<evidence type="ECO:0000313" key="7">
    <source>
        <dbReference type="EMBL" id="GAO47121.1"/>
    </source>
</evidence>
<comment type="similarity">
    <text evidence="2">Belongs to the SVP26 family.</text>
</comment>
<dbReference type="Pfam" id="PF04148">
    <property type="entry name" value="Erv26"/>
    <property type="match status" value="1"/>
</dbReference>
<feature type="transmembrane region" description="Helical" evidence="6">
    <location>
        <begin position="44"/>
        <end position="62"/>
    </location>
</feature>
<dbReference type="GO" id="GO:0005789">
    <property type="term" value="C:endoplasmic reticulum membrane"/>
    <property type="evidence" value="ECO:0007669"/>
    <property type="project" value="TreeGrafter"/>
</dbReference>
<keyword evidence="4 6" id="KW-1133">Transmembrane helix</keyword>